<organism evidence="20 21">
    <name type="scientific">Acrocarpospora corrugata</name>
    <dbReference type="NCBI Taxonomy" id="35763"/>
    <lineage>
        <taxon>Bacteria</taxon>
        <taxon>Bacillati</taxon>
        <taxon>Actinomycetota</taxon>
        <taxon>Actinomycetes</taxon>
        <taxon>Streptosporangiales</taxon>
        <taxon>Streptosporangiaceae</taxon>
        <taxon>Acrocarpospora</taxon>
    </lineage>
</organism>
<dbReference type="GO" id="GO:0008818">
    <property type="term" value="F:cobalamin 5'-phosphate synthase activity"/>
    <property type="evidence" value="ECO:0007669"/>
    <property type="project" value="UniProtKB-UniRule"/>
</dbReference>
<accession>A0A5M3WC10</accession>
<dbReference type="EMBL" id="BLAD01000112">
    <property type="protein sequence ID" value="GES05770.1"/>
    <property type="molecule type" value="Genomic_DNA"/>
</dbReference>
<dbReference type="HAMAP" id="MF_00719">
    <property type="entry name" value="CobS"/>
    <property type="match status" value="1"/>
</dbReference>
<dbReference type="AlphaFoldDB" id="A0A5M3WC10"/>
<comment type="function">
    <text evidence="14 19">Joins adenosylcobinamide-GDP and alpha-ribazole to generate adenosylcobalamin (Ado-cobalamin). Also synthesizes adenosylcobalamin 5'-phosphate from adenosylcobinamide-GDP and alpha-ribazole 5'-phosphate.</text>
</comment>
<dbReference type="PANTHER" id="PTHR34148:SF1">
    <property type="entry name" value="ADENOSYLCOBINAMIDE-GDP RIBAZOLETRANSFERASE"/>
    <property type="match status" value="1"/>
</dbReference>
<comment type="subcellular location">
    <subcellularLocation>
        <location evidence="2 19">Cell membrane</location>
        <topology evidence="2 19">Multi-pass membrane protein</topology>
    </subcellularLocation>
</comment>
<evidence type="ECO:0000256" key="6">
    <source>
        <dbReference type="ARBA" id="ARBA00015850"/>
    </source>
</evidence>
<evidence type="ECO:0000256" key="9">
    <source>
        <dbReference type="ARBA" id="ARBA00022679"/>
    </source>
</evidence>
<dbReference type="GO" id="GO:0051073">
    <property type="term" value="F:adenosylcobinamide-GDP ribazoletransferase activity"/>
    <property type="evidence" value="ECO:0007669"/>
    <property type="project" value="UniProtKB-UniRule"/>
</dbReference>
<evidence type="ECO:0000256" key="12">
    <source>
        <dbReference type="ARBA" id="ARBA00022989"/>
    </source>
</evidence>
<comment type="catalytic activity">
    <reaction evidence="18 19">
        <text>alpha-ribazole 5'-phosphate + adenosylcob(III)inamide-GDP = adenosylcob(III)alamin 5'-phosphate + GMP + H(+)</text>
        <dbReference type="Rhea" id="RHEA:23560"/>
        <dbReference type="ChEBI" id="CHEBI:15378"/>
        <dbReference type="ChEBI" id="CHEBI:57918"/>
        <dbReference type="ChEBI" id="CHEBI:58115"/>
        <dbReference type="ChEBI" id="CHEBI:60487"/>
        <dbReference type="ChEBI" id="CHEBI:60493"/>
        <dbReference type="EC" id="2.7.8.26"/>
    </reaction>
</comment>
<evidence type="ECO:0000313" key="20">
    <source>
        <dbReference type="EMBL" id="GES05770.1"/>
    </source>
</evidence>
<comment type="similarity">
    <text evidence="4 19">Belongs to the CobS family.</text>
</comment>
<evidence type="ECO:0000256" key="16">
    <source>
        <dbReference type="ARBA" id="ARBA00032853"/>
    </source>
</evidence>
<keyword evidence="11 19" id="KW-0460">Magnesium</keyword>
<evidence type="ECO:0000256" key="11">
    <source>
        <dbReference type="ARBA" id="ARBA00022842"/>
    </source>
</evidence>
<dbReference type="InterPro" id="IPR003805">
    <property type="entry name" value="CobS"/>
</dbReference>
<evidence type="ECO:0000256" key="15">
    <source>
        <dbReference type="ARBA" id="ARBA00032605"/>
    </source>
</evidence>
<gene>
    <name evidence="19" type="primary">cobS</name>
    <name evidence="20" type="ORF">Acor_78390</name>
</gene>
<evidence type="ECO:0000256" key="19">
    <source>
        <dbReference type="HAMAP-Rule" id="MF_00719"/>
    </source>
</evidence>
<dbReference type="PANTHER" id="PTHR34148">
    <property type="entry name" value="ADENOSYLCOBINAMIDE-GDP RIBAZOLETRANSFERASE"/>
    <property type="match status" value="1"/>
</dbReference>
<dbReference type="GO" id="GO:0009236">
    <property type="term" value="P:cobalamin biosynthetic process"/>
    <property type="evidence" value="ECO:0007669"/>
    <property type="project" value="UniProtKB-UniRule"/>
</dbReference>
<feature type="transmembrane region" description="Helical" evidence="19">
    <location>
        <begin position="82"/>
        <end position="100"/>
    </location>
</feature>
<evidence type="ECO:0000256" key="2">
    <source>
        <dbReference type="ARBA" id="ARBA00004651"/>
    </source>
</evidence>
<dbReference type="Pfam" id="PF02654">
    <property type="entry name" value="CobS"/>
    <property type="match status" value="1"/>
</dbReference>
<keyword evidence="9 19" id="KW-0808">Transferase</keyword>
<name>A0A5M3WC10_9ACTN</name>
<dbReference type="GO" id="GO:0005886">
    <property type="term" value="C:plasma membrane"/>
    <property type="evidence" value="ECO:0007669"/>
    <property type="project" value="UniProtKB-SubCell"/>
</dbReference>
<sequence>MLNLLLQVGAVAQMGAQVGAVVLGVACVAGRLAVTWGCREGVPSAREEGLGALVAGTVGWVRAVTATAITVALTFLAMSRDGWIYLVSAVGLGLLVAWGVRRRAVRRLGGVTGDVLGSLVEVTTTTVLVTAAALLT</sequence>
<keyword evidence="10 19" id="KW-0812">Transmembrane</keyword>
<proteinExistence type="inferred from homology"/>
<evidence type="ECO:0000256" key="14">
    <source>
        <dbReference type="ARBA" id="ARBA00025228"/>
    </source>
</evidence>
<evidence type="ECO:0000256" key="18">
    <source>
        <dbReference type="ARBA" id="ARBA00049504"/>
    </source>
</evidence>
<evidence type="ECO:0000256" key="5">
    <source>
        <dbReference type="ARBA" id="ARBA00013200"/>
    </source>
</evidence>
<comment type="catalytic activity">
    <reaction evidence="17 19">
        <text>alpha-ribazole + adenosylcob(III)inamide-GDP = adenosylcob(III)alamin + GMP + H(+)</text>
        <dbReference type="Rhea" id="RHEA:16049"/>
        <dbReference type="ChEBI" id="CHEBI:10329"/>
        <dbReference type="ChEBI" id="CHEBI:15378"/>
        <dbReference type="ChEBI" id="CHEBI:18408"/>
        <dbReference type="ChEBI" id="CHEBI:58115"/>
        <dbReference type="ChEBI" id="CHEBI:60487"/>
        <dbReference type="EC" id="2.7.8.26"/>
    </reaction>
</comment>
<keyword evidence="8 19" id="KW-0169">Cobalamin biosynthesis</keyword>
<feature type="transmembrane region" description="Helical" evidence="19">
    <location>
        <begin position="20"/>
        <end position="38"/>
    </location>
</feature>
<dbReference type="EC" id="2.7.8.26" evidence="5 19"/>
<evidence type="ECO:0000256" key="3">
    <source>
        <dbReference type="ARBA" id="ARBA00004663"/>
    </source>
</evidence>
<evidence type="ECO:0000256" key="8">
    <source>
        <dbReference type="ARBA" id="ARBA00022573"/>
    </source>
</evidence>
<evidence type="ECO:0000256" key="7">
    <source>
        <dbReference type="ARBA" id="ARBA00022475"/>
    </source>
</evidence>
<keyword evidence="7 19" id="KW-1003">Cell membrane</keyword>
<comment type="caution">
    <text evidence="19">Lacks conserved residue(s) required for the propagation of feature annotation.</text>
</comment>
<comment type="pathway">
    <text evidence="3 19">Cofactor biosynthesis; adenosylcobalamin biosynthesis; adenosylcobalamin from cob(II)yrinate a,c-diamide: step 7/7.</text>
</comment>
<keyword evidence="21" id="KW-1185">Reference proteome</keyword>
<comment type="caution">
    <text evidence="20">The sequence shown here is derived from an EMBL/GenBank/DDBJ whole genome shotgun (WGS) entry which is preliminary data.</text>
</comment>
<dbReference type="UniPathway" id="UPA00148">
    <property type="reaction ID" value="UER00238"/>
</dbReference>
<dbReference type="Proteomes" id="UP000334990">
    <property type="component" value="Unassembled WGS sequence"/>
</dbReference>
<feature type="transmembrane region" description="Helical" evidence="19">
    <location>
        <begin position="50"/>
        <end position="76"/>
    </location>
</feature>
<evidence type="ECO:0000256" key="10">
    <source>
        <dbReference type="ARBA" id="ARBA00022692"/>
    </source>
</evidence>
<evidence type="ECO:0000256" key="17">
    <source>
        <dbReference type="ARBA" id="ARBA00048623"/>
    </source>
</evidence>
<evidence type="ECO:0000256" key="4">
    <source>
        <dbReference type="ARBA" id="ARBA00010561"/>
    </source>
</evidence>
<keyword evidence="12 19" id="KW-1133">Transmembrane helix</keyword>
<keyword evidence="13 19" id="KW-0472">Membrane</keyword>
<evidence type="ECO:0000256" key="1">
    <source>
        <dbReference type="ARBA" id="ARBA00001946"/>
    </source>
</evidence>
<protein>
    <recommendedName>
        <fullName evidence="6 19">Adenosylcobinamide-GDP ribazoletransferase</fullName>
        <ecNumber evidence="5 19">2.7.8.26</ecNumber>
    </recommendedName>
    <alternativeName>
        <fullName evidence="16 19">Cobalamin synthase</fullName>
    </alternativeName>
    <alternativeName>
        <fullName evidence="15 19">Cobalamin-5'-phosphate synthase</fullName>
    </alternativeName>
</protein>
<evidence type="ECO:0000313" key="21">
    <source>
        <dbReference type="Proteomes" id="UP000334990"/>
    </source>
</evidence>
<evidence type="ECO:0000256" key="13">
    <source>
        <dbReference type="ARBA" id="ARBA00023136"/>
    </source>
</evidence>
<reference evidence="20 21" key="1">
    <citation type="submission" date="2019-10" db="EMBL/GenBank/DDBJ databases">
        <title>Whole genome shotgun sequence of Acrocarpospora corrugata NBRC 13972.</title>
        <authorList>
            <person name="Ichikawa N."/>
            <person name="Kimura A."/>
            <person name="Kitahashi Y."/>
            <person name="Komaki H."/>
            <person name="Oguchi A."/>
        </authorList>
    </citation>
    <scope>NUCLEOTIDE SEQUENCE [LARGE SCALE GENOMIC DNA]</scope>
    <source>
        <strain evidence="20 21">NBRC 13972</strain>
    </source>
</reference>
<comment type="cofactor">
    <cofactor evidence="1 19">
        <name>Mg(2+)</name>
        <dbReference type="ChEBI" id="CHEBI:18420"/>
    </cofactor>
</comment>